<name>A0A381XVI1_9ZZZZ</name>
<keyword evidence="2" id="KW-0233">DNA recombination</keyword>
<dbReference type="GO" id="GO:0006310">
    <property type="term" value="P:DNA recombination"/>
    <property type="evidence" value="ECO:0007669"/>
    <property type="project" value="UniProtKB-KW"/>
</dbReference>
<dbReference type="PANTHER" id="PTHR30563">
    <property type="entry name" value="DNA RECOMBINATION PROTEIN RMUC"/>
    <property type="match status" value="1"/>
</dbReference>
<evidence type="ECO:0000256" key="3">
    <source>
        <dbReference type="SAM" id="Coils"/>
    </source>
</evidence>
<dbReference type="InterPro" id="IPR003798">
    <property type="entry name" value="DNA_recombination_RmuC"/>
</dbReference>
<sequence>MGIEILLFLLGFTAGGVLIWFVRQKELDAVAHNNDQIKAVFGDLSKQALDANLETFLKLAESRFNDLLKSSDEKLGKKKELIDSTLKEMKSDLKNLSDNTVALKSQMEESRKNVGELSDTTSQLRQILSSSQARGQWGERMVEDILNFIGLREGINYNKQTQAGSDRPDFTFFLPEEKSINMDVKFPLAHYEKYIAAEVGVEKETEKKAFLKDVRERVKEVEKRSYIDPEGGTVDYVLLFIPNESIYAFLNQEDHDLIDFSLERKIMLCSPITLYAILSLIRQAVSNFSMEQKAGEMQVQVGVFAKQWTKFVEKLESLGKTLGTLTTHYEDLKGARLRALEKPMEKISELQLGHRTETKELEE</sequence>
<dbReference type="AlphaFoldDB" id="A0A381XVI1"/>
<reference evidence="4" key="1">
    <citation type="submission" date="2018-05" db="EMBL/GenBank/DDBJ databases">
        <authorList>
            <person name="Lanie J.A."/>
            <person name="Ng W.-L."/>
            <person name="Kazmierczak K.M."/>
            <person name="Andrzejewski T.M."/>
            <person name="Davidsen T.M."/>
            <person name="Wayne K.J."/>
            <person name="Tettelin H."/>
            <person name="Glass J.I."/>
            <person name="Rusch D."/>
            <person name="Podicherti R."/>
            <person name="Tsui H.-C.T."/>
            <person name="Winkler M.E."/>
        </authorList>
    </citation>
    <scope>NUCLEOTIDE SEQUENCE</scope>
</reference>
<evidence type="ECO:0000256" key="2">
    <source>
        <dbReference type="ARBA" id="ARBA00023172"/>
    </source>
</evidence>
<gene>
    <name evidence="4" type="ORF">METZ01_LOCUS121569</name>
</gene>
<keyword evidence="1 3" id="KW-0175">Coiled coil</keyword>
<proteinExistence type="predicted"/>
<dbReference type="Pfam" id="PF02646">
    <property type="entry name" value="RmuC"/>
    <property type="match status" value="1"/>
</dbReference>
<feature type="coiled-coil region" evidence="3">
    <location>
        <begin position="79"/>
        <end position="113"/>
    </location>
</feature>
<dbReference type="PANTHER" id="PTHR30563:SF0">
    <property type="entry name" value="DNA RECOMBINATION PROTEIN RMUC"/>
    <property type="match status" value="1"/>
</dbReference>
<evidence type="ECO:0008006" key="5">
    <source>
        <dbReference type="Google" id="ProtNLM"/>
    </source>
</evidence>
<evidence type="ECO:0000256" key="1">
    <source>
        <dbReference type="ARBA" id="ARBA00023054"/>
    </source>
</evidence>
<organism evidence="4">
    <name type="scientific">marine metagenome</name>
    <dbReference type="NCBI Taxonomy" id="408172"/>
    <lineage>
        <taxon>unclassified sequences</taxon>
        <taxon>metagenomes</taxon>
        <taxon>ecological metagenomes</taxon>
    </lineage>
</organism>
<dbReference type="EMBL" id="UINC01016518">
    <property type="protein sequence ID" value="SVA68715.1"/>
    <property type="molecule type" value="Genomic_DNA"/>
</dbReference>
<accession>A0A381XVI1</accession>
<protein>
    <recommendedName>
        <fullName evidence="5">Recombinase RmuC</fullName>
    </recommendedName>
</protein>
<evidence type="ECO:0000313" key="4">
    <source>
        <dbReference type="EMBL" id="SVA68715.1"/>
    </source>
</evidence>